<feature type="signal peptide" evidence="1">
    <location>
        <begin position="1"/>
        <end position="22"/>
    </location>
</feature>
<dbReference type="InterPro" id="IPR014113">
    <property type="entry name" value="T4SS_TrbC_subgr"/>
</dbReference>
<gene>
    <name evidence="2" type="primary">trbC</name>
    <name evidence="2" type="ORF">EOE18_16455</name>
</gene>
<keyword evidence="3" id="KW-1185">Reference proteome</keyword>
<keyword evidence="1" id="KW-0732">Signal</keyword>
<comment type="caution">
    <text evidence="2">The sequence shown here is derived from an EMBL/GenBank/DDBJ whole genome shotgun (WGS) entry which is preliminary data.</text>
</comment>
<dbReference type="OrthoDB" id="7846052at2"/>
<dbReference type="InterPro" id="IPR019106">
    <property type="entry name" value="T4SS_TrbC"/>
</dbReference>
<proteinExistence type="predicted"/>
<dbReference type="EMBL" id="SACO01000017">
    <property type="protein sequence ID" value="RVU03329.1"/>
    <property type="molecule type" value="Genomic_DNA"/>
</dbReference>
<protein>
    <submittedName>
        <fullName evidence="2">Type-F conjugative transfer system pilin assembly protein TrbC</fullName>
    </submittedName>
</protein>
<evidence type="ECO:0000313" key="2">
    <source>
        <dbReference type="EMBL" id="RVU03329.1"/>
    </source>
</evidence>
<accession>A0A3S2UQ66</accession>
<reference evidence="2 3" key="1">
    <citation type="submission" date="2019-01" db="EMBL/GenBank/DDBJ databases">
        <authorList>
            <person name="Chen W.-M."/>
        </authorList>
    </citation>
    <scope>NUCLEOTIDE SEQUENCE [LARGE SCALE GENOMIC DNA]</scope>
    <source>
        <strain evidence="2 3">FSY-9</strain>
    </source>
</reference>
<evidence type="ECO:0000313" key="3">
    <source>
        <dbReference type="Proteomes" id="UP000282837"/>
    </source>
</evidence>
<feature type="chain" id="PRO_5018686372" evidence="1">
    <location>
        <begin position="23"/>
        <end position="252"/>
    </location>
</feature>
<dbReference type="Pfam" id="PF09673">
    <property type="entry name" value="TrbC_Ftype"/>
    <property type="match status" value="1"/>
</dbReference>
<organism evidence="2 3">
    <name type="scientific">Novosphingobium umbonatum</name>
    <dbReference type="NCBI Taxonomy" id="1908524"/>
    <lineage>
        <taxon>Bacteria</taxon>
        <taxon>Pseudomonadati</taxon>
        <taxon>Pseudomonadota</taxon>
        <taxon>Alphaproteobacteria</taxon>
        <taxon>Sphingomonadales</taxon>
        <taxon>Sphingomonadaceae</taxon>
        <taxon>Novosphingobium</taxon>
    </lineage>
</organism>
<dbReference type="AlphaFoldDB" id="A0A3S2UQ66"/>
<evidence type="ECO:0000256" key="1">
    <source>
        <dbReference type="SAM" id="SignalP"/>
    </source>
</evidence>
<dbReference type="NCBIfam" id="TIGR02742">
    <property type="entry name" value="TrbC_Ftype"/>
    <property type="match status" value="1"/>
</dbReference>
<sequence length="252" mass="25845">MRKSLLLLGSLVALGGVGTVLAQTQVDGLDLGAINKAAQAHARNLGQFVDQVLGHQAEANADLADDMAALVEGSQAKVKAEAAARAKANPTGYPIDLDALVANAGRSMAPSPQSAPMLIAFASLSMPLESLKRMIADVSKAGGMVVFRGFSPGGPKPFMAALHEAIGDTSGAHVSIDPRLFRVYGIEAVPTYVAASSSFDLCSGEDCASKPTPFDRIAGNVTTHFALETIAQGRGPGAPVASQALANLERVP</sequence>
<name>A0A3S2UQ66_9SPHN</name>
<dbReference type="Proteomes" id="UP000282837">
    <property type="component" value="Unassembled WGS sequence"/>
</dbReference>